<feature type="compositionally biased region" description="Acidic residues" evidence="7">
    <location>
        <begin position="754"/>
        <end position="765"/>
    </location>
</feature>
<evidence type="ECO:0000256" key="3">
    <source>
        <dbReference type="ARBA" id="ARBA00023015"/>
    </source>
</evidence>
<feature type="compositionally biased region" description="Polar residues" evidence="7">
    <location>
        <begin position="241"/>
        <end position="258"/>
    </location>
</feature>
<protein>
    <recommendedName>
        <fullName evidence="12">Myb-related protein 3R-1</fullName>
    </recommendedName>
</protein>
<dbReference type="GO" id="GO:0005634">
    <property type="term" value="C:nucleus"/>
    <property type="evidence" value="ECO:0007669"/>
    <property type="project" value="UniProtKB-SubCell"/>
</dbReference>
<keyword evidence="5" id="KW-0804">Transcription</keyword>
<dbReference type="PANTHER" id="PTHR45614">
    <property type="entry name" value="MYB PROTEIN-RELATED"/>
    <property type="match status" value="1"/>
</dbReference>
<dbReference type="PROSITE" id="PS50090">
    <property type="entry name" value="MYB_LIKE"/>
    <property type="match status" value="3"/>
</dbReference>
<evidence type="ECO:0000313" key="10">
    <source>
        <dbReference type="EMBL" id="RYR54998.1"/>
    </source>
</evidence>
<proteinExistence type="predicted"/>
<comment type="subcellular location">
    <subcellularLocation>
        <location evidence="1">Nucleus</location>
    </subcellularLocation>
</comment>
<reference evidence="10 11" key="1">
    <citation type="submission" date="2019-01" db="EMBL/GenBank/DDBJ databases">
        <title>Sequencing of cultivated peanut Arachis hypogaea provides insights into genome evolution and oil improvement.</title>
        <authorList>
            <person name="Chen X."/>
        </authorList>
    </citation>
    <scope>NUCLEOTIDE SEQUENCE [LARGE SCALE GENOMIC DNA]</scope>
    <source>
        <strain evidence="11">cv. Fuhuasheng</strain>
        <tissue evidence="10">Leaves</tissue>
    </source>
</reference>
<evidence type="ECO:0000259" key="8">
    <source>
        <dbReference type="PROSITE" id="PS50090"/>
    </source>
</evidence>
<evidence type="ECO:0000259" key="9">
    <source>
        <dbReference type="PROSITE" id="PS51294"/>
    </source>
</evidence>
<evidence type="ECO:0000256" key="5">
    <source>
        <dbReference type="ARBA" id="ARBA00023163"/>
    </source>
</evidence>
<feature type="domain" description="Myb-like" evidence="8">
    <location>
        <begin position="33"/>
        <end position="84"/>
    </location>
</feature>
<evidence type="ECO:0008006" key="12">
    <source>
        <dbReference type="Google" id="ProtNLM"/>
    </source>
</evidence>
<feature type="compositionally biased region" description="Polar residues" evidence="7">
    <location>
        <begin position="718"/>
        <end position="738"/>
    </location>
</feature>
<gene>
    <name evidence="10" type="ORF">Ahy_A06g030258</name>
</gene>
<feature type="region of interest" description="Disordered" evidence="7">
    <location>
        <begin position="982"/>
        <end position="1014"/>
    </location>
</feature>
<keyword evidence="11" id="KW-1185">Reference proteome</keyword>
<evidence type="ECO:0000256" key="1">
    <source>
        <dbReference type="ARBA" id="ARBA00004123"/>
    </source>
</evidence>
<feature type="region of interest" description="Disordered" evidence="7">
    <location>
        <begin position="935"/>
        <end position="970"/>
    </location>
</feature>
<dbReference type="FunFam" id="1.10.10.60:FF:000010">
    <property type="entry name" value="Transcriptional activator Myb isoform A"/>
    <property type="match status" value="1"/>
</dbReference>
<feature type="compositionally biased region" description="Basic and acidic residues" evidence="7">
    <location>
        <begin position="230"/>
        <end position="239"/>
    </location>
</feature>
<dbReference type="PROSITE" id="PS51294">
    <property type="entry name" value="HTH_MYB"/>
    <property type="match status" value="3"/>
</dbReference>
<accession>A0A445CVN9</accession>
<dbReference type="STRING" id="3818.A0A445CVN9"/>
<feature type="region of interest" description="Disordered" evidence="7">
    <location>
        <begin position="481"/>
        <end position="521"/>
    </location>
</feature>
<feature type="compositionally biased region" description="Basic and acidic residues" evidence="7">
    <location>
        <begin position="503"/>
        <end position="517"/>
    </location>
</feature>
<dbReference type="InterPro" id="IPR017930">
    <property type="entry name" value="Myb_dom"/>
</dbReference>
<feature type="compositionally biased region" description="Low complexity" evidence="7">
    <location>
        <begin position="995"/>
        <end position="1007"/>
    </location>
</feature>
<feature type="region of interest" description="Disordered" evidence="7">
    <location>
        <begin position="1"/>
        <end position="41"/>
    </location>
</feature>
<keyword evidence="3" id="KW-0805">Transcription regulation</keyword>
<keyword evidence="2" id="KW-0677">Repeat</keyword>
<dbReference type="Gene3D" id="1.10.10.60">
    <property type="entry name" value="Homeodomain-like"/>
    <property type="match status" value="3"/>
</dbReference>
<dbReference type="GO" id="GO:0000981">
    <property type="term" value="F:DNA-binding transcription factor activity, RNA polymerase II-specific"/>
    <property type="evidence" value="ECO:0007669"/>
    <property type="project" value="TreeGrafter"/>
</dbReference>
<feature type="region of interest" description="Disordered" evidence="7">
    <location>
        <begin position="222"/>
        <end position="258"/>
    </location>
</feature>
<dbReference type="SUPFAM" id="SSF46689">
    <property type="entry name" value="Homeodomain-like"/>
    <property type="match status" value="2"/>
</dbReference>
<evidence type="ECO:0000313" key="11">
    <source>
        <dbReference type="Proteomes" id="UP000289738"/>
    </source>
</evidence>
<evidence type="ECO:0000256" key="6">
    <source>
        <dbReference type="ARBA" id="ARBA00023242"/>
    </source>
</evidence>
<dbReference type="InterPro" id="IPR001005">
    <property type="entry name" value="SANT/Myb"/>
</dbReference>
<keyword evidence="6" id="KW-0539">Nucleus</keyword>
<feature type="compositionally biased region" description="Polar residues" evidence="7">
    <location>
        <begin position="486"/>
        <end position="497"/>
    </location>
</feature>
<dbReference type="FunFam" id="1.10.10.60:FF:000324">
    <property type="entry name" value="Transcription factor MYB3R-2"/>
    <property type="match status" value="1"/>
</dbReference>
<dbReference type="SMART" id="SM00717">
    <property type="entry name" value="SANT"/>
    <property type="match status" value="3"/>
</dbReference>
<dbReference type="PANTHER" id="PTHR45614:SF266">
    <property type="entry name" value="TRANSCRIPTION FACTOR MYB3R-4"/>
    <property type="match status" value="1"/>
</dbReference>
<sequence>MNGDGKIPVAPSEEHIDGAQKNRALHGRTTGPTRRSTKGNWTPEQDEILRKAVQHFKGKNWKKIAECFKDRTDVQCLHRWQKVLNPDLVKGPWSKEEDEVIIELVNKYGPKKWSTIAHHLPGRIGKQCRERWHNHLNPGINKEAWTQEEELTLIRAHQIYGNKWAELTKFLPGRTDNSIKNHWHSSVKKKLDSYLASGLLAQFQSAPLAGNPDQQMVLTSEMHSVGDGNGPKRTDREDVSECSQESADSAGLTSNLDLQTREVYKPEEESILGKDHNLTQASCPQHYYISLDDVDICIPEVACQDASSSQFAEQICSHQSGNALTGDYQFNCVDNSEMCNMVNVPFQTEGLGISTLMRPASMDPAKPNNMSISEDECCRFLFSEAVSDGCFSPRVYIKDVDMVDFSGCNMFLCQSCHIQIPSPRESSSTSQLTCPKCSNNFKGSSSSQSFPPVFSASVSRFVYAAEDNKLLGKEDHQIVSGGPDNVISSNGTSSSPCVDNIDSEVKQEPPETPKDSSKLVPVNSFGYGSNSKVTCYAKYEKLNEHSKKEDTGTLCYQPPCFPSLDIPFLSCDLAQSEPDMQQEFSPLGIRQLLMSPVSCLTPFRLWDSPSGGDNLDALFKSAAKTFTGTPSILSKRHRDLLSPLSDKRTDKKLVTDMPSSLIKSFSSLDFMFDDNENREADMISPTSLQKWSIAVSVDDDKENCGQTVKDKQVEEKNNSANLDENNRENGTVKNSSQDSLKHQVDSKMKKIDIDTDNDDDNDNDNVEQPSGILIERNMNDIAPNSPGLDTVLGSSARTPKNLSNRRLEAVPNQRSPCSRVKCVRAKEHEKLSVDVTCVGATSGKQAKNDGGFETSSIFGDTPFMKSIKSPSAWKSPWFINATFLCSPRIATEIAIEDYGYLMSSGNRSYDAIGLMKQISEKTAATCANAQEVLENKTPKALPKNASLNDKEGGQEDNDLQKQPAKHSQVASNALMERRILDFSECETTPSKGDNSKSSPVNFSSPSSYLLKGCR</sequence>
<feature type="domain" description="HTH myb-type" evidence="9">
    <location>
        <begin position="85"/>
        <end position="140"/>
    </location>
</feature>
<dbReference type="InterPro" id="IPR050560">
    <property type="entry name" value="MYB_TF"/>
</dbReference>
<dbReference type="GO" id="GO:0000978">
    <property type="term" value="F:RNA polymerase II cis-regulatory region sequence-specific DNA binding"/>
    <property type="evidence" value="ECO:0007669"/>
    <property type="project" value="TreeGrafter"/>
</dbReference>
<dbReference type="EMBL" id="SDMP01000006">
    <property type="protein sequence ID" value="RYR54998.1"/>
    <property type="molecule type" value="Genomic_DNA"/>
</dbReference>
<feature type="compositionally biased region" description="Basic and acidic residues" evidence="7">
    <location>
        <begin position="739"/>
        <end position="753"/>
    </location>
</feature>
<evidence type="ECO:0000256" key="4">
    <source>
        <dbReference type="ARBA" id="ARBA00023125"/>
    </source>
</evidence>
<feature type="domain" description="HTH myb-type" evidence="9">
    <location>
        <begin position="141"/>
        <end position="191"/>
    </location>
</feature>
<name>A0A445CVN9_ARAHY</name>
<evidence type="ECO:0000256" key="7">
    <source>
        <dbReference type="SAM" id="MobiDB-lite"/>
    </source>
</evidence>
<evidence type="ECO:0000256" key="2">
    <source>
        <dbReference type="ARBA" id="ARBA00022737"/>
    </source>
</evidence>
<feature type="compositionally biased region" description="Polar residues" evidence="7">
    <location>
        <begin position="30"/>
        <end position="41"/>
    </location>
</feature>
<organism evidence="10 11">
    <name type="scientific">Arachis hypogaea</name>
    <name type="common">Peanut</name>
    <dbReference type="NCBI Taxonomy" id="3818"/>
    <lineage>
        <taxon>Eukaryota</taxon>
        <taxon>Viridiplantae</taxon>
        <taxon>Streptophyta</taxon>
        <taxon>Embryophyta</taxon>
        <taxon>Tracheophyta</taxon>
        <taxon>Spermatophyta</taxon>
        <taxon>Magnoliopsida</taxon>
        <taxon>eudicotyledons</taxon>
        <taxon>Gunneridae</taxon>
        <taxon>Pentapetalae</taxon>
        <taxon>rosids</taxon>
        <taxon>fabids</taxon>
        <taxon>Fabales</taxon>
        <taxon>Fabaceae</taxon>
        <taxon>Papilionoideae</taxon>
        <taxon>50 kb inversion clade</taxon>
        <taxon>dalbergioids sensu lato</taxon>
        <taxon>Dalbergieae</taxon>
        <taxon>Pterocarpus clade</taxon>
        <taxon>Arachis</taxon>
    </lineage>
</organism>
<comment type="caution">
    <text evidence="10">The sequence shown here is derived from an EMBL/GenBank/DDBJ whole genome shotgun (WGS) entry which is preliminary data.</text>
</comment>
<dbReference type="AlphaFoldDB" id="A0A445CVN9"/>
<dbReference type="CDD" id="cd00167">
    <property type="entry name" value="SANT"/>
    <property type="match status" value="3"/>
</dbReference>
<feature type="domain" description="Myb-like" evidence="8">
    <location>
        <begin position="85"/>
        <end position="136"/>
    </location>
</feature>
<dbReference type="InterPro" id="IPR009057">
    <property type="entry name" value="Homeodomain-like_sf"/>
</dbReference>
<dbReference type="FunFam" id="1.10.10.60:FF:000016">
    <property type="entry name" value="Transcriptional activator Myb isoform A"/>
    <property type="match status" value="1"/>
</dbReference>
<dbReference type="Pfam" id="PF00249">
    <property type="entry name" value="Myb_DNA-binding"/>
    <property type="match status" value="3"/>
</dbReference>
<feature type="region of interest" description="Disordered" evidence="7">
    <location>
        <begin position="710"/>
        <end position="768"/>
    </location>
</feature>
<dbReference type="Proteomes" id="UP000289738">
    <property type="component" value="Chromosome A06"/>
</dbReference>
<keyword evidence="4" id="KW-0238">DNA-binding</keyword>
<feature type="domain" description="HTH myb-type" evidence="9">
    <location>
        <begin position="33"/>
        <end position="84"/>
    </location>
</feature>
<feature type="domain" description="Myb-like" evidence="8">
    <location>
        <begin position="137"/>
        <end position="187"/>
    </location>
</feature>